<dbReference type="Gene3D" id="3.40.50.2000">
    <property type="entry name" value="Glycogen Phosphorylase B"/>
    <property type="match status" value="2"/>
</dbReference>
<evidence type="ECO:0000259" key="1">
    <source>
        <dbReference type="Pfam" id="PF00534"/>
    </source>
</evidence>
<organism evidence="2 3">
    <name type="scientific">Candidatus Auribacter fodinae</name>
    <dbReference type="NCBI Taxonomy" id="2093366"/>
    <lineage>
        <taxon>Bacteria</taxon>
        <taxon>Pseudomonadati</taxon>
        <taxon>Candidatus Auribacterota</taxon>
        <taxon>Candidatus Auribacteria</taxon>
        <taxon>Candidatus Auribacterales</taxon>
        <taxon>Candidatus Auribacteraceae</taxon>
        <taxon>Candidatus Auribacter</taxon>
    </lineage>
</organism>
<gene>
    <name evidence="2" type="ORF">C4541_11300</name>
</gene>
<dbReference type="PANTHER" id="PTHR45947:SF13">
    <property type="entry name" value="TRANSFERASE"/>
    <property type="match status" value="1"/>
</dbReference>
<keyword evidence="2" id="KW-0808">Transferase</keyword>
<sequence length="419" mass="48085">MAKKKILVANRRYFPSTGPERYMFNISALLEHDGFEVVPFSVKREQNLPTPYSDYFVNPPYGENVLYYQDAKLSLWQKLSIFTKCIYSLEAKRKMTHIIKDQNISLVYLLGIVNDISPSVIDACKETGVPVVMRLSDYNILCGSYHFLRNQNLCRECVEKSPYMCTKYKCVKNQFMPSFARSVSMYLHNILNIYDYVSAFVCPCSFMKSSMEMAGFPADKLFQINSFLDPKDYEPCYEHDGYALYFGRVSHEKGIEYLLEAKSLIKTSLPLYIVGGYNDEQYYNSLKKYCVDHEINDVKFIDFMKGDELKKMIRRATFVVAPSIWPDNSPMAVLEALASGKPVIGCDIGGITDQVADNCGYRVPPKNSAALAEKMSFLWSDNTAVTAMGKNARRHFELSFSLDQHYSRLRALFDRCLQQ</sequence>
<dbReference type="InterPro" id="IPR050194">
    <property type="entry name" value="Glycosyltransferase_grp1"/>
</dbReference>
<dbReference type="InterPro" id="IPR001296">
    <property type="entry name" value="Glyco_trans_1"/>
</dbReference>
<evidence type="ECO:0000313" key="2">
    <source>
        <dbReference type="EMBL" id="RJP56864.1"/>
    </source>
</evidence>
<dbReference type="EMBL" id="QZJZ01000089">
    <property type="protein sequence ID" value="RJP56864.1"/>
    <property type="molecule type" value="Genomic_DNA"/>
</dbReference>
<evidence type="ECO:0000313" key="3">
    <source>
        <dbReference type="Proteomes" id="UP000266426"/>
    </source>
</evidence>
<protein>
    <submittedName>
        <fullName evidence="2">Glycosyltransferase family 1 protein</fullName>
    </submittedName>
</protein>
<feature type="domain" description="Glycosyl transferase family 1" evidence="1">
    <location>
        <begin position="238"/>
        <end position="394"/>
    </location>
</feature>
<dbReference type="Proteomes" id="UP000266426">
    <property type="component" value="Unassembled WGS sequence"/>
</dbReference>
<name>A0A3A4QSQ4_9BACT</name>
<dbReference type="PANTHER" id="PTHR45947">
    <property type="entry name" value="SULFOQUINOVOSYL TRANSFERASE SQD2"/>
    <property type="match status" value="1"/>
</dbReference>
<accession>A0A3A4QSQ4</accession>
<dbReference type="CDD" id="cd03801">
    <property type="entry name" value="GT4_PimA-like"/>
    <property type="match status" value="1"/>
</dbReference>
<dbReference type="SUPFAM" id="SSF53756">
    <property type="entry name" value="UDP-Glycosyltransferase/glycogen phosphorylase"/>
    <property type="match status" value="1"/>
</dbReference>
<reference evidence="2 3" key="1">
    <citation type="journal article" date="2017" name="ISME J.">
        <title>Energy and carbon metabolisms in a deep terrestrial subsurface fluid microbial community.</title>
        <authorList>
            <person name="Momper L."/>
            <person name="Jungbluth S.P."/>
            <person name="Lee M.D."/>
            <person name="Amend J.P."/>
        </authorList>
    </citation>
    <scope>NUCLEOTIDE SEQUENCE [LARGE SCALE GENOMIC DNA]</scope>
    <source>
        <strain evidence="2">SURF_26</strain>
    </source>
</reference>
<dbReference type="GO" id="GO:0016757">
    <property type="term" value="F:glycosyltransferase activity"/>
    <property type="evidence" value="ECO:0007669"/>
    <property type="project" value="InterPro"/>
</dbReference>
<proteinExistence type="predicted"/>
<comment type="caution">
    <text evidence="2">The sequence shown here is derived from an EMBL/GenBank/DDBJ whole genome shotgun (WGS) entry which is preliminary data.</text>
</comment>
<dbReference type="AlphaFoldDB" id="A0A3A4QSQ4"/>
<dbReference type="Pfam" id="PF00534">
    <property type="entry name" value="Glycos_transf_1"/>
    <property type="match status" value="1"/>
</dbReference>